<accession>A0A3S3NKP7</accession>
<feature type="compositionally biased region" description="Basic and acidic residues" evidence="1">
    <location>
        <begin position="1"/>
        <end position="15"/>
    </location>
</feature>
<evidence type="ECO:0000313" key="3">
    <source>
        <dbReference type="EMBL" id="RWR81684.1"/>
    </source>
</evidence>
<organism evidence="3 4">
    <name type="scientific">Cinnamomum micranthum f. kanehirae</name>
    <dbReference type="NCBI Taxonomy" id="337451"/>
    <lineage>
        <taxon>Eukaryota</taxon>
        <taxon>Viridiplantae</taxon>
        <taxon>Streptophyta</taxon>
        <taxon>Embryophyta</taxon>
        <taxon>Tracheophyta</taxon>
        <taxon>Spermatophyta</taxon>
        <taxon>Magnoliopsida</taxon>
        <taxon>Magnoliidae</taxon>
        <taxon>Laurales</taxon>
        <taxon>Lauraceae</taxon>
        <taxon>Cinnamomum</taxon>
    </lineage>
</organism>
<evidence type="ECO:0000313" key="4">
    <source>
        <dbReference type="Proteomes" id="UP000283530"/>
    </source>
</evidence>
<dbReference type="AlphaFoldDB" id="A0A3S3NKP7"/>
<name>A0A3S3NKP7_9MAGN</name>
<dbReference type="Proteomes" id="UP000283530">
    <property type="component" value="Unassembled WGS sequence"/>
</dbReference>
<proteinExistence type="predicted"/>
<gene>
    <name evidence="3" type="ORF">CKAN_01037600</name>
</gene>
<keyword evidence="2" id="KW-0812">Transmembrane</keyword>
<comment type="caution">
    <text evidence="3">The sequence shown here is derived from an EMBL/GenBank/DDBJ whole genome shotgun (WGS) entry which is preliminary data.</text>
</comment>
<keyword evidence="2" id="KW-1133">Transmembrane helix</keyword>
<evidence type="ECO:0000256" key="2">
    <source>
        <dbReference type="SAM" id="Phobius"/>
    </source>
</evidence>
<feature type="transmembrane region" description="Helical" evidence="2">
    <location>
        <begin position="91"/>
        <end position="108"/>
    </location>
</feature>
<reference evidence="3 4" key="1">
    <citation type="journal article" date="2019" name="Nat. Plants">
        <title>Stout camphor tree genome fills gaps in understanding of flowering plant genome evolution.</title>
        <authorList>
            <person name="Chaw S.M."/>
            <person name="Liu Y.C."/>
            <person name="Wu Y.W."/>
            <person name="Wang H.Y."/>
            <person name="Lin C.I."/>
            <person name="Wu C.S."/>
            <person name="Ke H.M."/>
            <person name="Chang L.Y."/>
            <person name="Hsu C.Y."/>
            <person name="Yang H.T."/>
            <person name="Sudianto E."/>
            <person name="Hsu M.H."/>
            <person name="Wu K.P."/>
            <person name="Wang L.N."/>
            <person name="Leebens-Mack J.H."/>
            <person name="Tsai I.J."/>
        </authorList>
    </citation>
    <scope>NUCLEOTIDE SEQUENCE [LARGE SCALE GENOMIC DNA]</scope>
    <source>
        <strain evidence="4">cv. Chaw 1501</strain>
        <tissue evidence="3">Young leaves</tissue>
    </source>
</reference>
<feature type="region of interest" description="Disordered" evidence="1">
    <location>
        <begin position="1"/>
        <end position="51"/>
    </location>
</feature>
<keyword evidence="2" id="KW-0472">Membrane</keyword>
<dbReference type="EMBL" id="QPKB01000004">
    <property type="protein sequence ID" value="RWR81684.1"/>
    <property type="molecule type" value="Genomic_DNA"/>
</dbReference>
<protein>
    <submittedName>
        <fullName evidence="3">Uncharacterized protein</fullName>
    </submittedName>
</protein>
<keyword evidence="4" id="KW-1185">Reference proteome</keyword>
<evidence type="ECO:0000256" key="1">
    <source>
        <dbReference type="SAM" id="MobiDB-lite"/>
    </source>
</evidence>
<sequence>MPDRDLSPWIRDDSRASFAGSGTPRGPAPELDGNPATEPKEKPLAASMTRSGLGTEDGVAEYYQQHGGKCWRIHEMDTLADRGFSFWMSKVRMYCIFLFIFGLYMMVLKSRLVDSFFIVQVNLELI</sequence>